<dbReference type="InterPro" id="IPR029044">
    <property type="entry name" value="Nucleotide-diphossugar_trans"/>
</dbReference>
<feature type="domain" description="Nucleotidyl transferase" evidence="8">
    <location>
        <begin position="7"/>
        <end position="287"/>
    </location>
</feature>
<dbReference type="EMBL" id="FNUG01000004">
    <property type="protein sequence ID" value="SEF01776.1"/>
    <property type="molecule type" value="Genomic_DNA"/>
</dbReference>
<evidence type="ECO:0000256" key="3">
    <source>
        <dbReference type="ARBA" id="ARBA00022679"/>
    </source>
</evidence>
<sequence>MNKDNFAILMAGGVGSRFWPVSTQKHPKQFRDLLGAGETLIQTTFRRLTSFVPAENIYILTNEEYHDLVQEQLKEVNDEQIVLEPVMRNTAPAVLLAALKIRKRNENAVMIMAPSDHWIEDESAFKNDVQLAFETCRREDKIVTLGIKPTFPNTGYGYIQFENNSEEKVRPVKKFTEKPSLEKAREFLRKGDHLWNAGIFIWNADFIIRSFSRNQPELFSLFEKGNSVFNTSEESDFIAANYELATDISIDYAILEKEENIYVIPATFDWNDLGTWGSLYNEVEKDMEENAVLNARVLAKDASGNIISSNKNKVVVVEGLQDFIIVDEEEVLLLVPKEKEQDIKEIRNKVQKKFGDSLG</sequence>
<comment type="catalytic activity">
    <reaction evidence="7">
        <text>alpha-D-mannose 1-phosphate + GTP + H(+) = GDP-alpha-D-mannose + diphosphate</text>
        <dbReference type="Rhea" id="RHEA:15229"/>
        <dbReference type="ChEBI" id="CHEBI:15378"/>
        <dbReference type="ChEBI" id="CHEBI:33019"/>
        <dbReference type="ChEBI" id="CHEBI:37565"/>
        <dbReference type="ChEBI" id="CHEBI:57527"/>
        <dbReference type="ChEBI" id="CHEBI:58409"/>
        <dbReference type="EC" id="2.7.7.13"/>
    </reaction>
</comment>
<dbReference type="RefSeq" id="WP_093113535.1">
    <property type="nucleotide sequence ID" value="NZ_FNGG01000004.1"/>
</dbReference>
<dbReference type="GO" id="GO:0009298">
    <property type="term" value="P:GDP-mannose biosynthetic process"/>
    <property type="evidence" value="ECO:0007669"/>
    <property type="project" value="TreeGrafter"/>
</dbReference>
<evidence type="ECO:0000256" key="4">
    <source>
        <dbReference type="ARBA" id="ARBA00022695"/>
    </source>
</evidence>
<evidence type="ECO:0000256" key="6">
    <source>
        <dbReference type="ARBA" id="ARBA00023134"/>
    </source>
</evidence>
<dbReference type="InterPro" id="IPR054566">
    <property type="entry name" value="ManC/GMP-like_b-helix"/>
</dbReference>
<evidence type="ECO:0000313" key="11">
    <source>
        <dbReference type="Proteomes" id="UP000199448"/>
    </source>
</evidence>
<dbReference type="AlphaFoldDB" id="A0A1H5NJL7"/>
<proteinExistence type="inferred from homology"/>
<keyword evidence="4 10" id="KW-0548">Nucleotidyltransferase</keyword>
<feature type="domain" description="MannoseP isomerase/GMP-like beta-helix" evidence="9">
    <location>
        <begin position="297"/>
        <end position="346"/>
    </location>
</feature>
<dbReference type="STRING" id="390640.SAMN04488034_104246"/>
<gene>
    <name evidence="10" type="ORF">SAMN04488034_104246</name>
</gene>
<keyword evidence="5" id="KW-0547">Nucleotide-binding</keyword>
<keyword evidence="3 10" id="KW-0808">Transferase</keyword>
<evidence type="ECO:0000256" key="2">
    <source>
        <dbReference type="ARBA" id="ARBA00012387"/>
    </source>
</evidence>
<dbReference type="OrthoDB" id="9806359at2"/>
<name>A0A1H5NJL7_9FLAO</name>
<dbReference type="InterPro" id="IPR049577">
    <property type="entry name" value="GMPP_N"/>
</dbReference>
<keyword evidence="11" id="KW-1185">Reference proteome</keyword>
<evidence type="ECO:0000259" key="8">
    <source>
        <dbReference type="Pfam" id="PF00483"/>
    </source>
</evidence>
<accession>A0A1H5NJL7</accession>
<reference evidence="10 11" key="1">
    <citation type="submission" date="2016-10" db="EMBL/GenBank/DDBJ databases">
        <authorList>
            <person name="de Groot N.N."/>
        </authorList>
    </citation>
    <scope>NUCLEOTIDE SEQUENCE [LARGE SCALE GENOMIC DNA]</scope>
    <source>
        <strain evidence="10 11">DSM 23553</strain>
    </source>
</reference>
<protein>
    <recommendedName>
        <fullName evidence="2">mannose-1-phosphate guanylyltransferase</fullName>
        <ecNumber evidence="2">2.7.7.13</ecNumber>
    </recommendedName>
</protein>
<dbReference type="InterPro" id="IPR005835">
    <property type="entry name" value="NTP_transferase_dom"/>
</dbReference>
<evidence type="ECO:0000256" key="7">
    <source>
        <dbReference type="ARBA" id="ARBA00047343"/>
    </source>
</evidence>
<dbReference type="SUPFAM" id="SSF159283">
    <property type="entry name" value="Guanosine diphospho-D-mannose pyrophosphorylase/mannose-6-phosphate isomerase linker domain"/>
    <property type="match status" value="1"/>
</dbReference>
<dbReference type="Pfam" id="PF22640">
    <property type="entry name" value="ManC_GMP_beta-helix"/>
    <property type="match status" value="1"/>
</dbReference>
<evidence type="ECO:0000256" key="5">
    <source>
        <dbReference type="ARBA" id="ARBA00022741"/>
    </source>
</evidence>
<dbReference type="CDD" id="cd02509">
    <property type="entry name" value="GDP-M1P_Guanylyltransferase"/>
    <property type="match status" value="1"/>
</dbReference>
<dbReference type="GO" id="GO:0005525">
    <property type="term" value="F:GTP binding"/>
    <property type="evidence" value="ECO:0007669"/>
    <property type="project" value="UniProtKB-KW"/>
</dbReference>
<dbReference type="PANTHER" id="PTHR46390">
    <property type="entry name" value="MANNOSE-1-PHOSPHATE GUANYLYLTRANSFERASE"/>
    <property type="match status" value="1"/>
</dbReference>
<dbReference type="Pfam" id="PF00483">
    <property type="entry name" value="NTP_transferase"/>
    <property type="match status" value="1"/>
</dbReference>
<dbReference type="SUPFAM" id="SSF53448">
    <property type="entry name" value="Nucleotide-diphospho-sugar transferases"/>
    <property type="match status" value="1"/>
</dbReference>
<evidence type="ECO:0000313" key="10">
    <source>
        <dbReference type="EMBL" id="SEF01776.1"/>
    </source>
</evidence>
<dbReference type="PANTHER" id="PTHR46390:SF1">
    <property type="entry name" value="MANNOSE-1-PHOSPHATE GUANYLYLTRANSFERASE"/>
    <property type="match status" value="1"/>
</dbReference>
<dbReference type="Proteomes" id="UP000199448">
    <property type="component" value="Unassembled WGS sequence"/>
</dbReference>
<keyword evidence="6" id="KW-0342">GTP-binding</keyword>
<dbReference type="GO" id="GO:0004475">
    <property type="term" value="F:mannose-1-phosphate guanylyltransferase (GTP) activity"/>
    <property type="evidence" value="ECO:0007669"/>
    <property type="project" value="UniProtKB-EC"/>
</dbReference>
<evidence type="ECO:0000259" key="9">
    <source>
        <dbReference type="Pfam" id="PF22640"/>
    </source>
</evidence>
<dbReference type="EC" id="2.7.7.13" evidence="2"/>
<evidence type="ECO:0000256" key="1">
    <source>
        <dbReference type="ARBA" id="ARBA00006115"/>
    </source>
</evidence>
<dbReference type="InterPro" id="IPR051161">
    <property type="entry name" value="Mannose-6P_isomerase_type2"/>
</dbReference>
<dbReference type="Gene3D" id="3.90.550.10">
    <property type="entry name" value="Spore Coat Polysaccharide Biosynthesis Protein SpsA, Chain A"/>
    <property type="match status" value="1"/>
</dbReference>
<comment type="similarity">
    <text evidence="1">Belongs to the mannose-6-phosphate isomerase type 2 family.</text>
</comment>
<organism evidence="10 11">
    <name type="scientific">Salinimicrobium catena</name>
    <dbReference type="NCBI Taxonomy" id="390640"/>
    <lineage>
        <taxon>Bacteria</taxon>
        <taxon>Pseudomonadati</taxon>
        <taxon>Bacteroidota</taxon>
        <taxon>Flavobacteriia</taxon>
        <taxon>Flavobacteriales</taxon>
        <taxon>Flavobacteriaceae</taxon>
        <taxon>Salinimicrobium</taxon>
    </lineage>
</organism>
<dbReference type="FunFam" id="3.90.550.10:FF:000046">
    <property type="entry name" value="Mannose-1-phosphate guanylyltransferase (GDP)"/>
    <property type="match status" value="1"/>
</dbReference>